<accession>A0A2A7S9V3</accession>
<dbReference type="Pfam" id="PF06986">
    <property type="entry name" value="F_T4SS_TraN"/>
    <property type="match status" value="1"/>
</dbReference>
<evidence type="ECO:0000313" key="2">
    <source>
        <dbReference type="EMBL" id="PEH40437.1"/>
    </source>
</evidence>
<dbReference type="SUPFAM" id="SSF57184">
    <property type="entry name" value="Growth factor receptor domain"/>
    <property type="match status" value="1"/>
</dbReference>
<feature type="chain" id="PRO_5012698825" evidence="1">
    <location>
        <begin position="44"/>
        <end position="905"/>
    </location>
</feature>
<dbReference type="EMBL" id="PDDY01000003">
    <property type="protein sequence ID" value="PEH40437.1"/>
    <property type="molecule type" value="Genomic_DNA"/>
</dbReference>
<protein>
    <submittedName>
        <fullName evidence="2">Conjugal transfer protein TraN</fullName>
    </submittedName>
</protein>
<dbReference type="InterPro" id="IPR014121">
    <property type="entry name" value="TraN_Ftype"/>
</dbReference>
<evidence type="ECO:0000313" key="3">
    <source>
        <dbReference type="Proteomes" id="UP000220629"/>
    </source>
</evidence>
<keyword evidence="1" id="KW-0732">Signal</keyword>
<dbReference type="Proteomes" id="UP000220629">
    <property type="component" value="Unassembled WGS sequence"/>
</dbReference>
<name>A0A2A7S9V3_BURGA</name>
<dbReference type="InterPro" id="IPR009030">
    <property type="entry name" value="Growth_fac_rcpt_cys_sf"/>
</dbReference>
<organism evidence="2 3">
    <name type="scientific">Burkholderia gladioli</name>
    <name type="common">Pseudomonas marginata</name>
    <name type="synonym">Phytomonas marginata</name>
    <dbReference type="NCBI Taxonomy" id="28095"/>
    <lineage>
        <taxon>Bacteria</taxon>
        <taxon>Pseudomonadati</taxon>
        <taxon>Pseudomonadota</taxon>
        <taxon>Betaproteobacteria</taxon>
        <taxon>Burkholderiales</taxon>
        <taxon>Burkholderiaceae</taxon>
        <taxon>Burkholderia</taxon>
    </lineage>
</organism>
<comment type="caution">
    <text evidence="2">The sequence shown here is derived from an EMBL/GenBank/DDBJ whole genome shotgun (WGS) entry which is preliminary data.</text>
</comment>
<proteinExistence type="predicted"/>
<dbReference type="RefSeq" id="WP_098153366.1">
    <property type="nucleotide sequence ID" value="NZ_PDDY01000003.1"/>
</dbReference>
<gene>
    <name evidence="2" type="ORF">CRM94_17110</name>
</gene>
<reference evidence="3" key="1">
    <citation type="submission" date="2017-09" db="EMBL/GenBank/DDBJ databases">
        <title>FDA dAtabase for Regulatory Grade micrObial Sequences (FDA-ARGOS): Supporting development and validation of Infectious Disease Dx tests.</title>
        <authorList>
            <person name="Minogue T."/>
            <person name="Wolcott M."/>
            <person name="Wasieloski L."/>
            <person name="Aguilar W."/>
            <person name="Moore D."/>
            <person name="Tallon L."/>
            <person name="Sadzewicz L."/>
            <person name="Ott S."/>
            <person name="Zhao X."/>
            <person name="Nagaraj S."/>
            <person name="Vavikolanu K."/>
            <person name="Aluvathingal J."/>
            <person name="Nadendla S."/>
            <person name="Sichtig H."/>
        </authorList>
    </citation>
    <scope>NUCLEOTIDE SEQUENCE [LARGE SCALE GENOMIC DNA]</scope>
    <source>
        <strain evidence="3">FDAARGOS_390</strain>
    </source>
</reference>
<feature type="signal peptide" evidence="1">
    <location>
        <begin position="1"/>
        <end position="43"/>
    </location>
</feature>
<sequence length="905" mass="94282">MSRSSQLSARGRQHRGSGLTFRRVVCTAVCVSLLFADASLAYADSFSDGQNILLGSQGTTNFVGMGNGIATGTINYGQGGQGNCDTTKGTVCANDVLPSSYGQGNLSQFTSQYGGTNNAGNVQSAGYQQQLNDKTAGANGNGTTPTQWLDYSANQGASSRNFGTSIGSAASDNLTQISQGTDPSGSANTLAGIMPSCTSTTDASGNVHQSCSGVVQCLGNSCYNPQAESNSDFGSFAAAAQIINGMKSGMVCAETGKAPSQANTCTPYQTQVVTGYTQDPNQPACSTCTVPVYKTEDYCKETGKSVQITCNGGSPQDLDGVIPGDIPSGCQLYTPPPNTDSYPAQCTPTVFVGQVNACSNYVGSGVGLTNDCCAQGAKSASSLSLTSLISLSDMIPQVQQLKAQLAQQVESALSPLTNAVKDIGSNLSDFAGQIEGGLSNMVSSGSVGAGFECMADGTGAGTEINAAASLSANGSSQGITSGIQQFVQNQLTNMVGQQTAQDLMQAYQYFNYAMTAYTIAATIGGLATKCSTDELQMGVKQKNKECVTMPEYCATSGGITCLQYTTKACCYGSMISRVLAQQIKGQLNPGVANGGYGASDNPDCSGFSPQQLAQVDWSKVDLSEWLATLNETGYSLPQTASQVNAAESGSTSLTSYYEPGTAPTTDQIQNSVVRANQLTSGGVMEASRANATLTQPTCYTDPTGIPTYSKAIEPTDVIKAEGAVQSDYGFDQITTCTPTAGAHCMQINLGKQGDNYLTDSCSRIWRQLYNFNVLRPDLIVSARLMEVEWDDHIDIKIGGQDVFTSPDFYTNAYFVPGGVCDLNASWIALSPPGSQQTEWNPPGLNPPGPPTFVDLTALFKHGGMINTETDLIVGGGGEGDAFIQIQYNDPPDQTPTNCISPPNPQ</sequence>
<evidence type="ECO:0000256" key="1">
    <source>
        <dbReference type="SAM" id="SignalP"/>
    </source>
</evidence>
<dbReference type="AlphaFoldDB" id="A0A2A7S9V3"/>